<comment type="caution">
    <text evidence="2">The sequence shown here is derived from an EMBL/GenBank/DDBJ whole genome shotgun (WGS) entry which is preliminary data.</text>
</comment>
<evidence type="ECO:0000256" key="1">
    <source>
        <dbReference type="SAM" id="MobiDB-lite"/>
    </source>
</evidence>
<organism evidence="2 3">
    <name type="scientific">Moraxella nonliquefaciens</name>
    <dbReference type="NCBI Taxonomy" id="478"/>
    <lineage>
        <taxon>Bacteria</taxon>
        <taxon>Pseudomonadati</taxon>
        <taxon>Pseudomonadota</taxon>
        <taxon>Gammaproteobacteria</taxon>
        <taxon>Moraxellales</taxon>
        <taxon>Moraxellaceae</taxon>
        <taxon>Moraxella</taxon>
    </lineage>
</organism>
<protein>
    <recommendedName>
        <fullName evidence="4">Lipoprotein</fullName>
    </recommendedName>
</protein>
<dbReference type="Proteomes" id="UP000092575">
    <property type="component" value="Unassembled WGS sequence"/>
</dbReference>
<name>A0A1B8QIC6_MORNO</name>
<evidence type="ECO:0008006" key="4">
    <source>
        <dbReference type="Google" id="ProtNLM"/>
    </source>
</evidence>
<gene>
    <name evidence="2" type="ORF">A7456_03995</name>
</gene>
<sequence length="80" mass="8860">MLKKIFYFSLIGLLSACTQNHLKMDNKTNNETPKPINQTLLANKPLTAKDIKHPQGKTATPSEIAKCQRQGEKISPRGLG</sequence>
<accession>A0A1B8QIC6</accession>
<feature type="compositionally biased region" description="Basic and acidic residues" evidence="1">
    <location>
        <begin position="69"/>
        <end position="80"/>
    </location>
</feature>
<dbReference type="EMBL" id="LXTW01000032">
    <property type="protein sequence ID" value="OBX83220.1"/>
    <property type="molecule type" value="Genomic_DNA"/>
</dbReference>
<feature type="region of interest" description="Disordered" evidence="1">
    <location>
        <begin position="47"/>
        <end position="80"/>
    </location>
</feature>
<proteinExistence type="predicted"/>
<evidence type="ECO:0000313" key="2">
    <source>
        <dbReference type="EMBL" id="OBX83220.1"/>
    </source>
</evidence>
<evidence type="ECO:0000313" key="3">
    <source>
        <dbReference type="Proteomes" id="UP000092575"/>
    </source>
</evidence>
<reference evidence="2 3" key="1">
    <citation type="submission" date="2016-05" db="EMBL/GenBank/DDBJ databases">
        <title>Draft genome sequence of Moraxella nonliquefaciens CCUG 348T.</title>
        <authorList>
            <person name="Salva-Serra F."/>
            <person name="Engstrom-Jakobsson H."/>
            <person name="Thorell K."/>
            <person name="Gonzales-Siles L."/>
            <person name="Karlsson R."/>
            <person name="Boulund F."/>
            <person name="Engstrand L."/>
            <person name="Kristiansson E."/>
            <person name="Moore E."/>
        </authorList>
    </citation>
    <scope>NUCLEOTIDE SEQUENCE [LARGE SCALE GENOMIC DNA]</scope>
    <source>
        <strain evidence="2 3">CCUG 348</strain>
    </source>
</reference>
<dbReference type="PROSITE" id="PS51257">
    <property type="entry name" value="PROKAR_LIPOPROTEIN"/>
    <property type="match status" value="1"/>
</dbReference>
<dbReference type="STRING" id="478.A7456_03995"/>
<dbReference type="AlphaFoldDB" id="A0A1B8QIC6"/>